<dbReference type="SUPFAM" id="SSF53448">
    <property type="entry name" value="Nucleotide-diphospho-sugar transferases"/>
    <property type="match status" value="2"/>
</dbReference>
<sequence>MKVILPMSGVGRRFVEAGYTDPKPLIVVDGQPIIKHVIDLFPGAEVHCICNLQHIETTNMRAILESYGVTVHVIEGHSLGPVYAVAQVFDTIADDEEVIVSYCDYGTVWDYQKFLETVRTGGADGAIAAYRGFHPHMLGTDNYAFLRCDTDGRVLEVREKEPFTDNRMSEYASNGTYYFRYGKYVKQYFKALMECGDAGKKNGEFYVSLVYNCMIQDGKRILPFEIEKMLQWGTPHDLAIYNMWSRHFKDASDLQIIPRSCATLILPLAGRGSRFKMDGFTDPKPLLDVNGKPMIVRAVESIPECRRQVFICLEEHLAAYPLEAALKERWADSKIIKIADTTMGQACTCEIGINQACITDETPIMISACDNGADYNFFEYMKMENDPSVDVIVWSFTNNPTGKLFPHMYAWMDVDAENTIRHVSVKKPLPGATHAIIGTMFFRKTSIYREGLKDIYEKNIRTNGEYYVDDLLNPLIERGYKVKVFAVDKYICWGTPADYKTYKYWLEHFSKVYGRPICM</sequence>
<dbReference type="PANTHER" id="PTHR43584">
    <property type="entry name" value="NUCLEOTIDYL TRANSFERASE"/>
    <property type="match status" value="1"/>
</dbReference>
<name>A0A6C0LMI0_9ZZZZ</name>
<dbReference type="InterPro" id="IPR025877">
    <property type="entry name" value="MobA-like_NTP_Trfase"/>
</dbReference>
<dbReference type="Pfam" id="PF12804">
    <property type="entry name" value="NTP_transf_3"/>
    <property type="match status" value="1"/>
</dbReference>
<dbReference type="InterPro" id="IPR050065">
    <property type="entry name" value="GlmU-like"/>
</dbReference>
<dbReference type="InterPro" id="IPR029044">
    <property type="entry name" value="Nucleotide-diphossugar_trans"/>
</dbReference>
<proteinExistence type="predicted"/>
<dbReference type="GO" id="GO:0016779">
    <property type="term" value="F:nucleotidyltransferase activity"/>
    <property type="evidence" value="ECO:0007669"/>
    <property type="project" value="UniProtKB-KW"/>
</dbReference>
<evidence type="ECO:0000259" key="3">
    <source>
        <dbReference type="Pfam" id="PF12804"/>
    </source>
</evidence>
<keyword evidence="1" id="KW-0808">Transferase</keyword>
<reference evidence="4" key="1">
    <citation type="journal article" date="2020" name="Nature">
        <title>Giant virus diversity and host interactions through global metagenomics.</title>
        <authorList>
            <person name="Schulz F."/>
            <person name="Roux S."/>
            <person name="Paez-Espino D."/>
            <person name="Jungbluth S."/>
            <person name="Walsh D.A."/>
            <person name="Denef V.J."/>
            <person name="McMahon K.D."/>
            <person name="Konstantinidis K.T."/>
            <person name="Eloe-Fadrosh E.A."/>
            <person name="Kyrpides N.C."/>
            <person name="Woyke T."/>
        </authorList>
    </citation>
    <scope>NUCLEOTIDE SEQUENCE</scope>
    <source>
        <strain evidence="4">GVMAG-M-3300027963-41</strain>
    </source>
</reference>
<dbReference type="AlphaFoldDB" id="A0A6C0LMI0"/>
<organism evidence="4">
    <name type="scientific">viral metagenome</name>
    <dbReference type="NCBI Taxonomy" id="1070528"/>
    <lineage>
        <taxon>unclassified sequences</taxon>
        <taxon>metagenomes</taxon>
        <taxon>organismal metagenomes</taxon>
    </lineage>
</organism>
<feature type="domain" description="MobA-like NTP transferase" evidence="3">
    <location>
        <begin position="9"/>
        <end position="138"/>
    </location>
</feature>
<evidence type="ECO:0000256" key="1">
    <source>
        <dbReference type="ARBA" id="ARBA00022679"/>
    </source>
</evidence>
<dbReference type="PANTHER" id="PTHR43584:SF8">
    <property type="entry name" value="N-ACETYLMURAMATE ALPHA-1-PHOSPHATE URIDYLYLTRANSFERASE"/>
    <property type="match status" value="1"/>
</dbReference>
<accession>A0A6C0LMI0</accession>
<evidence type="ECO:0000313" key="4">
    <source>
        <dbReference type="EMBL" id="QHU31763.1"/>
    </source>
</evidence>
<keyword evidence="2" id="KW-0548">Nucleotidyltransferase</keyword>
<dbReference type="Gene3D" id="3.90.550.10">
    <property type="entry name" value="Spore Coat Polysaccharide Biosynthesis Protein SpsA, Chain A"/>
    <property type="match status" value="2"/>
</dbReference>
<dbReference type="EMBL" id="MN740532">
    <property type="protein sequence ID" value="QHU31763.1"/>
    <property type="molecule type" value="Genomic_DNA"/>
</dbReference>
<evidence type="ECO:0000256" key="2">
    <source>
        <dbReference type="ARBA" id="ARBA00022695"/>
    </source>
</evidence>
<protein>
    <recommendedName>
        <fullName evidence="3">MobA-like NTP transferase domain-containing protein</fullName>
    </recommendedName>
</protein>